<keyword evidence="2" id="KW-1185">Reference proteome</keyword>
<name>T1H175_MEGSC</name>
<dbReference type="Proteomes" id="UP000015102">
    <property type="component" value="Unassembled WGS sequence"/>
</dbReference>
<organism evidence="1 2">
    <name type="scientific">Megaselia scalaris</name>
    <name type="common">Humpbacked fly</name>
    <name type="synonym">Phora scalaris</name>
    <dbReference type="NCBI Taxonomy" id="36166"/>
    <lineage>
        <taxon>Eukaryota</taxon>
        <taxon>Metazoa</taxon>
        <taxon>Ecdysozoa</taxon>
        <taxon>Arthropoda</taxon>
        <taxon>Hexapoda</taxon>
        <taxon>Insecta</taxon>
        <taxon>Pterygota</taxon>
        <taxon>Neoptera</taxon>
        <taxon>Endopterygota</taxon>
        <taxon>Diptera</taxon>
        <taxon>Brachycera</taxon>
        <taxon>Muscomorpha</taxon>
        <taxon>Platypezoidea</taxon>
        <taxon>Phoridae</taxon>
        <taxon>Megaseliini</taxon>
        <taxon>Megaselia</taxon>
    </lineage>
</organism>
<evidence type="ECO:0000313" key="1">
    <source>
        <dbReference type="EnsemblMetazoa" id="MESCA009929-PA"/>
    </source>
</evidence>
<reference evidence="1" key="2">
    <citation type="submission" date="2015-06" db="UniProtKB">
        <authorList>
            <consortium name="EnsemblMetazoa"/>
        </authorList>
    </citation>
    <scope>IDENTIFICATION</scope>
</reference>
<dbReference type="EMBL" id="CAQQ02388669">
    <property type="status" value="NOT_ANNOTATED_CDS"/>
    <property type="molecule type" value="Genomic_DNA"/>
</dbReference>
<evidence type="ECO:0000313" key="2">
    <source>
        <dbReference type="Proteomes" id="UP000015102"/>
    </source>
</evidence>
<proteinExistence type="predicted"/>
<accession>T1H175</accession>
<dbReference type="AlphaFoldDB" id="T1H175"/>
<dbReference type="EnsemblMetazoa" id="MESCA009929-RA">
    <property type="protein sequence ID" value="MESCA009929-PA"/>
    <property type="gene ID" value="MESCA009929"/>
</dbReference>
<reference evidence="2" key="1">
    <citation type="submission" date="2013-02" db="EMBL/GenBank/DDBJ databases">
        <authorList>
            <person name="Hughes D."/>
        </authorList>
    </citation>
    <scope>NUCLEOTIDE SEQUENCE</scope>
    <source>
        <strain>Durham</strain>
        <strain evidence="2">NC isolate 2 -- Noor lab</strain>
    </source>
</reference>
<dbReference type="EMBL" id="CAQQ02388670">
    <property type="status" value="NOT_ANNOTATED_CDS"/>
    <property type="molecule type" value="Genomic_DNA"/>
</dbReference>
<protein>
    <submittedName>
        <fullName evidence="1">Uncharacterized protein</fullName>
    </submittedName>
</protein>
<dbReference type="HOGENOM" id="CLU_2725071_0_0_1"/>
<sequence length="72" mass="8481">MLITYGGNVLKWCKYLPLRLVPPNYVKSNDYHLALLQGGNRCYHSWRILAYYRAHMVVVAVRGPVRYKQKVE</sequence>